<sequence length="74" mass="7710">MDAHAAPAGLAQSAARSQVRLTHNGVVPRSSFNEGGKSVVLEIVAVDLFDVIGVLFGYADAVFDHQFGEAPAVD</sequence>
<evidence type="ECO:0000313" key="2">
    <source>
        <dbReference type="Proteomes" id="UP000005824"/>
    </source>
</evidence>
<dbReference type="AlphaFoldDB" id="B4D8I6"/>
<proteinExistence type="predicted"/>
<comment type="caution">
    <text evidence="1">The sequence shown here is derived from an EMBL/GenBank/DDBJ whole genome shotgun (WGS) entry which is preliminary data.</text>
</comment>
<evidence type="ECO:0000313" key="1">
    <source>
        <dbReference type="EMBL" id="EDY17208.1"/>
    </source>
</evidence>
<accession>B4D8I6</accession>
<dbReference type="InParanoid" id="B4D8I6"/>
<name>B4D8I6_9BACT</name>
<reference evidence="1 2" key="1">
    <citation type="journal article" date="2011" name="J. Bacteriol.">
        <title>Genome sequence of Chthoniobacter flavus Ellin428, an aerobic heterotrophic soil bacterium.</title>
        <authorList>
            <person name="Kant R."/>
            <person name="van Passel M.W."/>
            <person name="Palva A."/>
            <person name="Lucas S."/>
            <person name="Lapidus A."/>
            <person name="Glavina Del Rio T."/>
            <person name="Dalin E."/>
            <person name="Tice H."/>
            <person name="Bruce D."/>
            <person name="Goodwin L."/>
            <person name="Pitluck S."/>
            <person name="Larimer F.W."/>
            <person name="Land M.L."/>
            <person name="Hauser L."/>
            <person name="Sangwan P."/>
            <person name="de Vos W.M."/>
            <person name="Janssen P.H."/>
            <person name="Smidt H."/>
        </authorList>
    </citation>
    <scope>NUCLEOTIDE SEQUENCE [LARGE SCALE GENOMIC DNA]</scope>
    <source>
        <strain evidence="1 2">Ellin428</strain>
    </source>
</reference>
<organism evidence="1 2">
    <name type="scientific">Chthoniobacter flavus Ellin428</name>
    <dbReference type="NCBI Taxonomy" id="497964"/>
    <lineage>
        <taxon>Bacteria</taxon>
        <taxon>Pseudomonadati</taxon>
        <taxon>Verrucomicrobiota</taxon>
        <taxon>Spartobacteria</taxon>
        <taxon>Chthoniobacterales</taxon>
        <taxon>Chthoniobacteraceae</taxon>
        <taxon>Chthoniobacter</taxon>
    </lineage>
</organism>
<dbReference type="EMBL" id="ABVL01000022">
    <property type="protein sequence ID" value="EDY17208.1"/>
    <property type="molecule type" value="Genomic_DNA"/>
</dbReference>
<gene>
    <name evidence="1" type="ORF">CfE428DRAFT_5226</name>
</gene>
<protein>
    <submittedName>
        <fullName evidence="1">Uncharacterized protein</fullName>
    </submittedName>
</protein>
<dbReference type="Proteomes" id="UP000005824">
    <property type="component" value="Unassembled WGS sequence"/>
</dbReference>
<keyword evidence="2" id="KW-1185">Reference proteome</keyword>